<reference evidence="2 3" key="1">
    <citation type="journal article" date="2018" name="Mycol. Prog.">
        <title>Coniella lustricola, a new species from submerged detritus.</title>
        <authorList>
            <person name="Raudabaugh D.B."/>
            <person name="Iturriaga T."/>
            <person name="Carver A."/>
            <person name="Mondo S."/>
            <person name="Pangilinan J."/>
            <person name="Lipzen A."/>
            <person name="He G."/>
            <person name="Amirebrahimi M."/>
            <person name="Grigoriev I.V."/>
            <person name="Miller A.N."/>
        </authorList>
    </citation>
    <scope>NUCLEOTIDE SEQUENCE [LARGE SCALE GENOMIC DNA]</scope>
    <source>
        <strain evidence="2 3">B22-T-1</strain>
    </source>
</reference>
<evidence type="ECO:0000256" key="1">
    <source>
        <dbReference type="SAM" id="MobiDB-lite"/>
    </source>
</evidence>
<feature type="compositionally biased region" description="Polar residues" evidence="1">
    <location>
        <begin position="1"/>
        <end position="20"/>
    </location>
</feature>
<proteinExistence type="predicted"/>
<keyword evidence="3" id="KW-1185">Reference proteome</keyword>
<dbReference type="AlphaFoldDB" id="A0A2T3A1P7"/>
<dbReference type="Proteomes" id="UP000241462">
    <property type="component" value="Unassembled WGS sequence"/>
</dbReference>
<protein>
    <submittedName>
        <fullName evidence="2">Uncharacterized protein</fullName>
    </submittedName>
</protein>
<evidence type="ECO:0000313" key="2">
    <source>
        <dbReference type="EMBL" id="PSR81259.1"/>
    </source>
</evidence>
<evidence type="ECO:0000313" key="3">
    <source>
        <dbReference type="Proteomes" id="UP000241462"/>
    </source>
</evidence>
<accession>A0A2T3A1P7</accession>
<feature type="region of interest" description="Disordered" evidence="1">
    <location>
        <begin position="1"/>
        <end position="25"/>
    </location>
</feature>
<gene>
    <name evidence="2" type="ORF">BD289DRAFT_439417</name>
</gene>
<dbReference type="EMBL" id="KZ678507">
    <property type="protein sequence ID" value="PSR81259.1"/>
    <property type="molecule type" value="Genomic_DNA"/>
</dbReference>
<name>A0A2T3A1P7_9PEZI</name>
<sequence length="76" mass="8145">MQRSKAPEQNTRQGQERNGGSKSGFCHKCACVCVLEGFPRGLRGSWLSTARMGARADRGPLIPLPQVRGFGGTTAL</sequence>
<organism evidence="2 3">
    <name type="scientific">Coniella lustricola</name>
    <dbReference type="NCBI Taxonomy" id="2025994"/>
    <lineage>
        <taxon>Eukaryota</taxon>
        <taxon>Fungi</taxon>
        <taxon>Dikarya</taxon>
        <taxon>Ascomycota</taxon>
        <taxon>Pezizomycotina</taxon>
        <taxon>Sordariomycetes</taxon>
        <taxon>Sordariomycetidae</taxon>
        <taxon>Diaporthales</taxon>
        <taxon>Schizoparmaceae</taxon>
        <taxon>Coniella</taxon>
    </lineage>
</organism>
<dbReference type="InParanoid" id="A0A2T3A1P7"/>